<dbReference type="Pfam" id="PF02371">
    <property type="entry name" value="Transposase_20"/>
    <property type="match status" value="1"/>
</dbReference>
<dbReference type="InterPro" id="IPR003346">
    <property type="entry name" value="Transposase_20"/>
</dbReference>
<keyword evidence="10" id="KW-1185">Reference proteome</keyword>
<dbReference type="KEGG" id="nml:Namu_0858"/>
<evidence type="ECO:0000313" key="9">
    <source>
        <dbReference type="EMBL" id="ACV80686.1"/>
    </source>
</evidence>
<dbReference type="PANTHER" id="PTHR33055:SF15">
    <property type="entry name" value="TRANSPOSASE-RELATED"/>
    <property type="match status" value="1"/>
</dbReference>
<dbReference type="KEGG" id="nml:Namu_4398"/>
<feature type="domain" description="Transposase IS116/IS110/IS902 C-terminal" evidence="3">
    <location>
        <begin position="309"/>
        <end position="381"/>
    </location>
</feature>
<dbReference type="GO" id="GO:0003677">
    <property type="term" value="F:DNA binding"/>
    <property type="evidence" value="ECO:0007669"/>
    <property type="project" value="InterPro"/>
</dbReference>
<dbReference type="InterPro" id="IPR002525">
    <property type="entry name" value="Transp_IS110-like_N"/>
</dbReference>
<organism evidence="4 10">
    <name type="scientific">Nakamurella multipartita (strain ATCC 700099 / DSM 44233 / CIP 104796 / JCM 9543 / NBRC 105858 / Y-104)</name>
    <name type="common">Microsphaera multipartita</name>
    <dbReference type="NCBI Taxonomy" id="479431"/>
    <lineage>
        <taxon>Bacteria</taxon>
        <taxon>Bacillati</taxon>
        <taxon>Actinomycetota</taxon>
        <taxon>Actinomycetes</taxon>
        <taxon>Nakamurellales</taxon>
        <taxon>Nakamurellaceae</taxon>
        <taxon>Nakamurella</taxon>
    </lineage>
</organism>
<gene>
    <name evidence="4" type="ordered locus">Namu_0682</name>
    <name evidence="5" type="ordered locus">Namu_0858</name>
    <name evidence="6" type="ordered locus">Namu_1282</name>
    <name evidence="7" type="ordered locus">Namu_2973</name>
    <name evidence="8" type="ordered locus">Namu_4398</name>
    <name evidence="9" type="ordered locus">Namu_4399</name>
</gene>
<dbReference type="Proteomes" id="UP000002218">
    <property type="component" value="Chromosome"/>
</dbReference>
<reference evidence="10" key="1">
    <citation type="submission" date="2009-09" db="EMBL/GenBank/DDBJ databases">
        <title>The complete genome of Nakamurella multipartita DSM 44233.</title>
        <authorList>
            <consortium name="US DOE Joint Genome Institute (JGI-PGF)"/>
            <person name="Lucas S."/>
            <person name="Copeland A."/>
            <person name="Lapidus A."/>
            <person name="Glavina del Rio T."/>
            <person name="Dalin E."/>
            <person name="Tice H."/>
            <person name="Bruce D."/>
            <person name="Goodwin L."/>
            <person name="Pitluck S."/>
            <person name="Kyrpides N."/>
            <person name="Mavromatis K."/>
            <person name="Ivanova N."/>
            <person name="Ovchinnikova G."/>
            <person name="Sims D."/>
            <person name="Meincke L."/>
            <person name="Brettin T."/>
            <person name="Detter J.C."/>
            <person name="Han C."/>
            <person name="Larimer F."/>
            <person name="Land M."/>
            <person name="Hauser L."/>
            <person name="Markowitz V."/>
            <person name="Cheng J.-F."/>
            <person name="Hugenholtz P."/>
            <person name="Woyke T."/>
            <person name="Wu D."/>
            <person name="Klenk H.-P."/>
            <person name="Eisen J.A."/>
        </authorList>
    </citation>
    <scope>NUCLEOTIDE SEQUENCE [LARGE SCALE GENOMIC DNA]</scope>
    <source>
        <strain evidence="10">ATCC 700099 / DSM 44233 / CIP 104796 / JCM 9543 / NBRC 105858 / Y-104</strain>
    </source>
</reference>
<dbReference type="InterPro" id="IPR047650">
    <property type="entry name" value="Transpos_IS110"/>
</dbReference>
<accession>C8X8C0</accession>
<dbReference type="GO" id="GO:0006313">
    <property type="term" value="P:DNA transposition"/>
    <property type="evidence" value="ECO:0007669"/>
    <property type="project" value="InterPro"/>
</dbReference>
<dbReference type="KEGG" id="nml:Namu_1282"/>
<evidence type="ECO:0000313" key="6">
    <source>
        <dbReference type="EMBL" id="ACV77686.1"/>
    </source>
</evidence>
<feature type="domain" description="Transposase IS110-like N-terminal" evidence="2">
    <location>
        <begin position="22"/>
        <end position="172"/>
    </location>
</feature>
<evidence type="ECO:0000313" key="5">
    <source>
        <dbReference type="EMBL" id="ACV77269.1"/>
    </source>
</evidence>
<evidence type="ECO:0000259" key="3">
    <source>
        <dbReference type="Pfam" id="PF02371"/>
    </source>
</evidence>
<dbReference type="InParanoid" id="C8X8C0"/>
<dbReference type="EMBL" id="CP001737">
    <property type="protein sequence ID" value="ACV77096.1"/>
    <property type="molecule type" value="Genomic_DNA"/>
</dbReference>
<dbReference type="NCBIfam" id="NF033542">
    <property type="entry name" value="transpos_IS110"/>
    <property type="match status" value="1"/>
</dbReference>
<evidence type="ECO:0000313" key="4">
    <source>
        <dbReference type="EMBL" id="ACV77096.1"/>
    </source>
</evidence>
<dbReference type="HOGENOM" id="CLU_036902_11_0_11"/>
<protein>
    <submittedName>
        <fullName evidence="4">Transposase IS116/IS110/IS902 family protein</fullName>
    </submittedName>
</protein>
<dbReference type="KEGG" id="nml:Namu_0682"/>
<evidence type="ECO:0000313" key="8">
    <source>
        <dbReference type="EMBL" id="ACV80685.1"/>
    </source>
</evidence>
<dbReference type="EMBL" id="CP001737">
    <property type="protein sequence ID" value="ACV79311.1"/>
    <property type="molecule type" value="Genomic_DNA"/>
</dbReference>
<evidence type="ECO:0000313" key="7">
    <source>
        <dbReference type="EMBL" id="ACV79311.1"/>
    </source>
</evidence>
<reference evidence="4 10" key="2">
    <citation type="journal article" date="2010" name="Stand. Genomic Sci.">
        <title>Complete genome sequence of Nakamurella multipartita type strain (Y-104).</title>
        <authorList>
            <person name="Tice H."/>
            <person name="Mayilraj S."/>
            <person name="Sims D."/>
            <person name="Lapidus A."/>
            <person name="Nolan M."/>
            <person name="Lucas S."/>
            <person name="Glavina Del Rio T."/>
            <person name="Copeland A."/>
            <person name="Cheng J.F."/>
            <person name="Meincke L."/>
            <person name="Bruce D."/>
            <person name="Goodwin L."/>
            <person name="Pitluck S."/>
            <person name="Ivanova N."/>
            <person name="Mavromatis K."/>
            <person name="Ovchinnikova G."/>
            <person name="Pati A."/>
            <person name="Chen A."/>
            <person name="Palaniappan K."/>
            <person name="Land M."/>
            <person name="Hauser L."/>
            <person name="Chang Y.J."/>
            <person name="Jeffries C.D."/>
            <person name="Detter J.C."/>
            <person name="Brettin T."/>
            <person name="Rohde M."/>
            <person name="Goker M."/>
            <person name="Bristow J."/>
            <person name="Eisen J.A."/>
            <person name="Markowitz V."/>
            <person name="Hugenholtz P."/>
            <person name="Kyrpides N.C."/>
            <person name="Klenk H.P."/>
            <person name="Chen F."/>
        </authorList>
    </citation>
    <scope>NUCLEOTIDE SEQUENCE [LARGE SCALE GENOMIC DNA]</scope>
    <source>
        <strain evidence="10">ATCC 700099 / DSM 44233 / CIP 104796 / JCM 9543 / NBRC 105858 / Y-104</strain>
        <strain evidence="4">DSM 44233</strain>
    </source>
</reference>
<dbReference type="EMBL" id="CP001737">
    <property type="protein sequence ID" value="ACV80686.1"/>
    <property type="molecule type" value="Genomic_DNA"/>
</dbReference>
<dbReference type="KEGG" id="nml:Namu_4399"/>
<dbReference type="GO" id="GO:0004803">
    <property type="term" value="F:transposase activity"/>
    <property type="evidence" value="ECO:0007669"/>
    <property type="project" value="InterPro"/>
</dbReference>
<dbReference type="Pfam" id="PF01548">
    <property type="entry name" value="DEDD_Tnp_IS110"/>
    <property type="match status" value="1"/>
</dbReference>
<dbReference type="STRING" id="479431.Namu_0682"/>
<evidence type="ECO:0000256" key="1">
    <source>
        <dbReference type="SAM" id="MobiDB-lite"/>
    </source>
</evidence>
<dbReference type="EMBL" id="CP001737">
    <property type="protein sequence ID" value="ACV77686.1"/>
    <property type="molecule type" value="Genomic_DNA"/>
</dbReference>
<dbReference type="EMBL" id="CP001737">
    <property type="protein sequence ID" value="ACV77269.1"/>
    <property type="molecule type" value="Genomic_DNA"/>
</dbReference>
<evidence type="ECO:0000259" key="2">
    <source>
        <dbReference type="Pfam" id="PF01548"/>
    </source>
</evidence>
<name>C8X8C0_NAKMY</name>
<dbReference type="KEGG" id="nml:Namu_2973"/>
<dbReference type="PANTHER" id="PTHR33055">
    <property type="entry name" value="TRANSPOSASE FOR INSERTION SEQUENCE ELEMENT IS1111A"/>
    <property type="match status" value="1"/>
</dbReference>
<dbReference type="EMBL" id="CP001737">
    <property type="protein sequence ID" value="ACV80685.1"/>
    <property type="molecule type" value="Genomic_DNA"/>
</dbReference>
<dbReference type="AlphaFoldDB" id="C8X8C0"/>
<evidence type="ECO:0000313" key="10">
    <source>
        <dbReference type="Proteomes" id="UP000002218"/>
    </source>
</evidence>
<dbReference type="eggNOG" id="COG3547">
    <property type="taxonomic scope" value="Bacteria"/>
</dbReference>
<feature type="region of interest" description="Disordered" evidence="1">
    <location>
        <begin position="265"/>
        <end position="301"/>
    </location>
</feature>
<proteinExistence type="predicted"/>
<sequence length="466" mass="51664">MMTKQVEEILDEPHEQIVQRVCAIDVGKDSGTVCVRVPAASGTGRRVSKVWDVPARTRAVLGLAAQLSDQGIEKVTLESTSDYWRIWFYLLEAHGLDVQLVNARDVKNVPGRPKTDKLDSVWLAKLTEKGLLRPSFVPSAQVRQLRDYTRMRADLTGDRTRYWQRLEKLLEDALIKVTSVASRIDTLSVRDMIEALIAGQRDPRVLAGMARGRMRLKHADLVESLTGQFDDHHAELARMLLHQIDTLTDQIDVLTARIEALLARLPAGNTPDPDRPAPDGQTRPGTRANAPADEAAQRRTPPTAADMIKILDQIPGIGPSNAQVIIAEIGLDMSRFPTAGHLVSWTRLCPRTIQSGKRSTTGKTGKGNRYLRAVLGEAAATGGKTQTFLGERYRRLIKRRGKLKTIVAIARSILVIIWHLLANPGTTFHDLGVDFNDQRIDIGRRTRNHVRQLEALGFNVTLTAAA</sequence>